<sequence>MTFICIFSVGWFAGWSLDSQWGGIATKVIGSLVIRQVVIAQNPFNTIPWGQMFAIYFLDIAIDHGSMVPLSNLTACRWVLCVLNQPTGTPTRICGPFNNIPWGSNNPSEIGGLFTSIVFVSLNSNGTKDAPAKIFHQIDLITIILAGMSKFERNADMVAGDLLLNQLRPDNVYPDAAAMFLNQRNTIVRDKAVGVYYDALRFIWYRALVWALPEKVDLGAKYGPT</sequence>
<evidence type="ECO:0000313" key="2">
    <source>
        <dbReference type="EMBL" id="EGE06335.1"/>
    </source>
</evidence>
<feature type="signal peptide" evidence="1">
    <location>
        <begin position="1"/>
        <end position="16"/>
    </location>
</feature>
<dbReference type="AlphaFoldDB" id="F2PWR7"/>
<dbReference type="VEuPathDB" id="FungiDB:TEQG_05338"/>
<dbReference type="Proteomes" id="UP000009169">
    <property type="component" value="Unassembled WGS sequence"/>
</dbReference>
<dbReference type="EMBL" id="DS995746">
    <property type="protein sequence ID" value="EGE06335.1"/>
    <property type="molecule type" value="Genomic_DNA"/>
</dbReference>
<keyword evidence="1" id="KW-0732">Signal</keyword>
<name>F2PWR7_TRIEC</name>
<reference evidence="3" key="1">
    <citation type="journal article" date="2012" name="MBio">
        <title>Comparative genome analysis of Trichophyton rubrum and related dermatophytes reveals candidate genes involved in infection.</title>
        <authorList>
            <person name="Martinez D.A."/>
            <person name="Oliver B.G."/>
            <person name="Graeser Y."/>
            <person name="Goldberg J.M."/>
            <person name="Li W."/>
            <person name="Martinez-Rossi N.M."/>
            <person name="Monod M."/>
            <person name="Shelest E."/>
            <person name="Barton R.C."/>
            <person name="Birch E."/>
            <person name="Brakhage A.A."/>
            <person name="Chen Z."/>
            <person name="Gurr S.J."/>
            <person name="Heiman D."/>
            <person name="Heitman J."/>
            <person name="Kosti I."/>
            <person name="Rossi A."/>
            <person name="Saif S."/>
            <person name="Samalova M."/>
            <person name="Saunders C.W."/>
            <person name="Shea T."/>
            <person name="Summerbell R.C."/>
            <person name="Xu J."/>
            <person name="Young S."/>
            <person name="Zeng Q."/>
            <person name="Birren B.W."/>
            <person name="Cuomo C.A."/>
            <person name="White T.C."/>
        </authorList>
    </citation>
    <scope>NUCLEOTIDE SEQUENCE [LARGE SCALE GENOMIC DNA]</scope>
    <source>
        <strain evidence="3">ATCC MYA-4606 / CBS 127.97</strain>
    </source>
</reference>
<protein>
    <submittedName>
        <fullName evidence="2">Uncharacterized protein</fullName>
    </submittedName>
</protein>
<keyword evidence="3" id="KW-1185">Reference proteome</keyword>
<dbReference type="HOGENOM" id="CLU_1230683_0_0_1"/>
<evidence type="ECO:0000256" key="1">
    <source>
        <dbReference type="SAM" id="SignalP"/>
    </source>
</evidence>
<evidence type="ECO:0000313" key="3">
    <source>
        <dbReference type="Proteomes" id="UP000009169"/>
    </source>
</evidence>
<organism evidence="2 3">
    <name type="scientific">Trichophyton equinum (strain ATCC MYA-4606 / CBS 127.97)</name>
    <name type="common">Horse ringworm fungus</name>
    <dbReference type="NCBI Taxonomy" id="559882"/>
    <lineage>
        <taxon>Eukaryota</taxon>
        <taxon>Fungi</taxon>
        <taxon>Dikarya</taxon>
        <taxon>Ascomycota</taxon>
        <taxon>Pezizomycotina</taxon>
        <taxon>Eurotiomycetes</taxon>
        <taxon>Eurotiomycetidae</taxon>
        <taxon>Onygenales</taxon>
        <taxon>Arthrodermataceae</taxon>
        <taxon>Trichophyton</taxon>
    </lineage>
</organism>
<gene>
    <name evidence="2" type="ORF">TEQG_05338</name>
</gene>
<feature type="chain" id="PRO_5003283864" evidence="1">
    <location>
        <begin position="17"/>
        <end position="225"/>
    </location>
</feature>
<accession>F2PWR7</accession>
<proteinExistence type="predicted"/>